<name>A0ABD0YPS4_9HEMI</name>
<evidence type="ECO:0000256" key="1">
    <source>
        <dbReference type="SAM" id="MobiDB-lite"/>
    </source>
</evidence>
<feature type="region of interest" description="Disordered" evidence="1">
    <location>
        <begin position="161"/>
        <end position="186"/>
    </location>
</feature>
<dbReference type="AlphaFoldDB" id="A0ABD0YPS4"/>
<feature type="compositionally biased region" description="Polar residues" evidence="1">
    <location>
        <begin position="173"/>
        <end position="186"/>
    </location>
</feature>
<protein>
    <recommendedName>
        <fullName evidence="2">Coiled-coil domain-containing protein</fullName>
    </recommendedName>
</protein>
<dbReference type="EMBL" id="JBFDAA010000004">
    <property type="protein sequence ID" value="KAL1137990.1"/>
    <property type="molecule type" value="Genomic_DNA"/>
</dbReference>
<feature type="region of interest" description="Disordered" evidence="1">
    <location>
        <begin position="47"/>
        <end position="71"/>
    </location>
</feature>
<organism evidence="3 4">
    <name type="scientific">Ranatra chinensis</name>
    <dbReference type="NCBI Taxonomy" id="642074"/>
    <lineage>
        <taxon>Eukaryota</taxon>
        <taxon>Metazoa</taxon>
        <taxon>Ecdysozoa</taxon>
        <taxon>Arthropoda</taxon>
        <taxon>Hexapoda</taxon>
        <taxon>Insecta</taxon>
        <taxon>Pterygota</taxon>
        <taxon>Neoptera</taxon>
        <taxon>Paraneoptera</taxon>
        <taxon>Hemiptera</taxon>
        <taxon>Heteroptera</taxon>
        <taxon>Panheteroptera</taxon>
        <taxon>Nepomorpha</taxon>
        <taxon>Nepidae</taxon>
        <taxon>Ranatrinae</taxon>
        <taxon>Ranatra</taxon>
    </lineage>
</organism>
<gene>
    <name evidence="3" type="ORF">AAG570_009685</name>
</gene>
<evidence type="ECO:0000259" key="2">
    <source>
        <dbReference type="Pfam" id="PF13904"/>
    </source>
</evidence>
<keyword evidence="4" id="KW-1185">Reference proteome</keyword>
<evidence type="ECO:0000313" key="4">
    <source>
        <dbReference type="Proteomes" id="UP001558652"/>
    </source>
</evidence>
<feature type="domain" description="Coiled-coil" evidence="2">
    <location>
        <begin position="43"/>
        <end position="181"/>
    </location>
</feature>
<sequence length="232" mass="27581">MEFNDLREHEAGDEIGSLAIKIIFLTLQSNNNVFDERWRQILAQREEKKRKTREAEEKKRRQKEERRELESVRVNQWMEKKKEDDMRAKELRRAEEKRKLDLKERERTKNAALKLSRDAWLRNKMAAQKAEKEKKEQQKLAEEKLKLEKRSISEQKVNEWMVKSKKRHRPVSQDISSQAKRPSGSETRTVSIFHAFGPNRPSPRGRLKQIYLAAPVYVIIYAESLKVSSGRV</sequence>
<dbReference type="Pfam" id="PF13904">
    <property type="entry name" value="CCDC34"/>
    <property type="match status" value="1"/>
</dbReference>
<proteinExistence type="predicted"/>
<reference evidence="3 4" key="1">
    <citation type="submission" date="2024-07" db="EMBL/GenBank/DDBJ databases">
        <title>Chromosome-level genome assembly of the water stick insect Ranatra chinensis (Heteroptera: Nepidae).</title>
        <authorList>
            <person name="Liu X."/>
        </authorList>
    </citation>
    <scope>NUCLEOTIDE SEQUENCE [LARGE SCALE GENOMIC DNA]</scope>
    <source>
        <strain evidence="3">Cailab_2021Rc</strain>
        <tissue evidence="3">Muscle</tissue>
    </source>
</reference>
<evidence type="ECO:0000313" key="3">
    <source>
        <dbReference type="EMBL" id="KAL1137990.1"/>
    </source>
</evidence>
<dbReference type="Proteomes" id="UP001558652">
    <property type="component" value="Unassembled WGS sequence"/>
</dbReference>
<dbReference type="InterPro" id="IPR025259">
    <property type="entry name" value="CCDC34/181"/>
</dbReference>
<accession>A0ABD0YPS4</accession>
<comment type="caution">
    <text evidence="3">The sequence shown here is derived from an EMBL/GenBank/DDBJ whole genome shotgun (WGS) entry which is preliminary data.</text>
</comment>